<dbReference type="InterPro" id="IPR017439">
    <property type="entry name" value="Amidohydrolase"/>
</dbReference>
<dbReference type="Pfam" id="PF07687">
    <property type="entry name" value="M20_dimer"/>
    <property type="match status" value="1"/>
</dbReference>
<dbReference type="InterPro" id="IPR011650">
    <property type="entry name" value="Peptidase_M20_dimer"/>
</dbReference>
<sequence length="385" mass="41557">MMAEDLVEIRRDLHRHPELSFQETRTARIVCQEMEALGLKVRNCIGKTGVVADLENGDGPVICLRADMDALPITEVNDHEFTSEHPGKMHACGHDGHVAGLIGAARLLVEQKHSGSLPDGSIRFVFQPSEECTDEEGLSGAMRMVQEGVMEGVDAIVGLHIGGALPTGKLFFASGPIMAGAQEITVNIAGKSSHAALPSAGIDALVLAAQGIVTAQQGVSRNLSPMDSGVLTFGTIRGGTATNVLADLVTLRGTMRFFSEEVQKQLKDHLNNSFRMLEAHGAKVSIEFGPSYLPVINNTEITDWVKAASLDVLREEDILPLYPMMFAEDFSFFSNEVPGCFFWLGAALPEPRMHHSTNFDFDETCLPLAAVSLACGAIRLLQKFS</sequence>
<feature type="domain" description="Peptidase M20 dimerisation" evidence="1">
    <location>
        <begin position="180"/>
        <end position="272"/>
    </location>
</feature>
<dbReference type="NCBIfam" id="TIGR01891">
    <property type="entry name" value="amidohydrolases"/>
    <property type="match status" value="1"/>
</dbReference>
<evidence type="ECO:0000259" key="1">
    <source>
        <dbReference type="Pfam" id="PF07687"/>
    </source>
</evidence>
<dbReference type="InterPro" id="IPR036264">
    <property type="entry name" value="Bact_exopeptidase_dim_dom"/>
</dbReference>
<dbReference type="EMBL" id="UINC01011278">
    <property type="protein sequence ID" value="SVA49841.1"/>
    <property type="molecule type" value="Genomic_DNA"/>
</dbReference>
<evidence type="ECO:0000313" key="2">
    <source>
        <dbReference type="EMBL" id="SVA49841.1"/>
    </source>
</evidence>
<dbReference type="PANTHER" id="PTHR11014:SF63">
    <property type="entry name" value="METALLOPEPTIDASE, PUTATIVE (AFU_ORTHOLOGUE AFUA_6G09600)-RELATED"/>
    <property type="match status" value="1"/>
</dbReference>
<dbReference type="Gene3D" id="3.40.630.10">
    <property type="entry name" value="Zn peptidases"/>
    <property type="match status" value="1"/>
</dbReference>
<dbReference type="SUPFAM" id="SSF53187">
    <property type="entry name" value="Zn-dependent exopeptidases"/>
    <property type="match status" value="1"/>
</dbReference>
<dbReference type="SUPFAM" id="SSF55031">
    <property type="entry name" value="Bacterial exopeptidase dimerisation domain"/>
    <property type="match status" value="1"/>
</dbReference>
<dbReference type="InterPro" id="IPR002933">
    <property type="entry name" value="Peptidase_M20"/>
</dbReference>
<dbReference type="GO" id="GO:0016787">
    <property type="term" value="F:hydrolase activity"/>
    <property type="evidence" value="ECO:0007669"/>
    <property type="project" value="InterPro"/>
</dbReference>
<dbReference type="Pfam" id="PF01546">
    <property type="entry name" value="Peptidase_M20"/>
    <property type="match status" value="1"/>
</dbReference>
<reference evidence="2" key="1">
    <citation type="submission" date="2018-05" db="EMBL/GenBank/DDBJ databases">
        <authorList>
            <person name="Lanie J.A."/>
            <person name="Ng W.-L."/>
            <person name="Kazmierczak K.M."/>
            <person name="Andrzejewski T.M."/>
            <person name="Davidsen T.M."/>
            <person name="Wayne K.J."/>
            <person name="Tettelin H."/>
            <person name="Glass J.I."/>
            <person name="Rusch D."/>
            <person name="Podicherti R."/>
            <person name="Tsui H.-C.T."/>
            <person name="Winkler M.E."/>
        </authorList>
    </citation>
    <scope>NUCLEOTIDE SEQUENCE</scope>
</reference>
<accession>A0A381WC02</accession>
<dbReference type="Gene3D" id="3.30.70.360">
    <property type="match status" value="1"/>
</dbReference>
<dbReference type="PANTHER" id="PTHR11014">
    <property type="entry name" value="PEPTIDASE M20 FAMILY MEMBER"/>
    <property type="match status" value="1"/>
</dbReference>
<gene>
    <name evidence="2" type="ORF">METZ01_LOCUS102695</name>
</gene>
<dbReference type="AlphaFoldDB" id="A0A381WC02"/>
<organism evidence="2">
    <name type="scientific">marine metagenome</name>
    <dbReference type="NCBI Taxonomy" id="408172"/>
    <lineage>
        <taxon>unclassified sequences</taxon>
        <taxon>metagenomes</taxon>
        <taxon>ecological metagenomes</taxon>
    </lineage>
</organism>
<name>A0A381WC02_9ZZZZ</name>
<protein>
    <recommendedName>
        <fullName evidence="1">Peptidase M20 dimerisation domain-containing protein</fullName>
    </recommendedName>
</protein>
<dbReference type="PIRSF" id="PIRSF005962">
    <property type="entry name" value="Pept_M20D_amidohydro"/>
    <property type="match status" value="1"/>
</dbReference>
<proteinExistence type="predicted"/>